<dbReference type="Proteomes" id="UP000326179">
    <property type="component" value="Chromosome"/>
</dbReference>
<organism evidence="2 3">
    <name type="scientific">Streptomyces fagopyri</name>
    <dbReference type="NCBI Taxonomy" id="2662397"/>
    <lineage>
        <taxon>Bacteria</taxon>
        <taxon>Bacillati</taxon>
        <taxon>Actinomycetota</taxon>
        <taxon>Actinomycetes</taxon>
        <taxon>Kitasatosporales</taxon>
        <taxon>Streptomycetaceae</taxon>
        <taxon>Streptomyces</taxon>
    </lineage>
</organism>
<dbReference type="PANTHER" id="PTHR34293">
    <property type="entry name" value="HTH-TYPE TRANSCRIPTIONAL REGULATOR TRMBL2"/>
    <property type="match status" value="1"/>
</dbReference>
<gene>
    <name evidence="2" type="ORF">GFH48_36415</name>
</gene>
<dbReference type="InterPro" id="IPR036388">
    <property type="entry name" value="WH-like_DNA-bd_sf"/>
</dbReference>
<dbReference type="InterPro" id="IPR000792">
    <property type="entry name" value="Tscrpt_reg_LuxR_C"/>
</dbReference>
<dbReference type="Pfam" id="PF00196">
    <property type="entry name" value="GerE"/>
    <property type="match status" value="1"/>
</dbReference>
<evidence type="ECO:0000259" key="1">
    <source>
        <dbReference type="SMART" id="SM00421"/>
    </source>
</evidence>
<evidence type="ECO:0000313" key="2">
    <source>
        <dbReference type="EMBL" id="QFZ78049.1"/>
    </source>
</evidence>
<dbReference type="AlphaFoldDB" id="A0A5Q0LNF9"/>
<dbReference type="SMART" id="SM00421">
    <property type="entry name" value="HTH_LUXR"/>
    <property type="match status" value="1"/>
</dbReference>
<dbReference type="InterPro" id="IPR016032">
    <property type="entry name" value="Sig_transdc_resp-reg_C-effctor"/>
</dbReference>
<dbReference type="GO" id="GO:0003677">
    <property type="term" value="F:DNA binding"/>
    <property type="evidence" value="ECO:0007669"/>
    <property type="project" value="InterPro"/>
</dbReference>
<evidence type="ECO:0000313" key="3">
    <source>
        <dbReference type="Proteomes" id="UP000326179"/>
    </source>
</evidence>
<feature type="domain" description="HTH luxR-type" evidence="1">
    <location>
        <begin position="279"/>
        <end position="328"/>
    </location>
</feature>
<dbReference type="EMBL" id="CP045643">
    <property type="protein sequence ID" value="QFZ78049.1"/>
    <property type="molecule type" value="Genomic_DNA"/>
</dbReference>
<sequence>MYEMDEEVAIGHPAQPTSDEVALYGWAAVHERMDVDAAAIDLELSRDGILSALSSLTERGLIHLSDDDAAPLRLMDPKLVADVVTAPMEMAIRRQQASLDAARGRFSGLHEHYLEGMRRRSLKVELVPRLEEVRAALNRAAAECKTEVLTSQPGGNRVPEALEEALKRDSVTLARGVRMRTLYQHTARFNGPSQSYVAAMTQLGAEYRTAHELFGRLIVFDREVAFIPEAGGTWGAVIIREPSIVHYMCDIFEQTWSLAQPFSDATTDGLETVAREVDRTIARLLAAGLKDETIARRLGMSLRTARRHIADIMESLGAESRFQAGVIMASRGLLKEDKPTLQE</sequence>
<proteinExistence type="predicted"/>
<dbReference type="SUPFAM" id="SSF46894">
    <property type="entry name" value="C-terminal effector domain of the bipartite response regulators"/>
    <property type="match status" value="1"/>
</dbReference>
<dbReference type="PANTHER" id="PTHR34293:SF1">
    <property type="entry name" value="HTH-TYPE TRANSCRIPTIONAL REGULATOR TRMBL2"/>
    <property type="match status" value="1"/>
</dbReference>
<dbReference type="InterPro" id="IPR051797">
    <property type="entry name" value="TrmB-like"/>
</dbReference>
<reference evidence="2 3" key="1">
    <citation type="submission" date="2019-10" db="EMBL/GenBank/DDBJ databases">
        <title>A novel species.</title>
        <authorList>
            <person name="Gao J."/>
        </authorList>
    </citation>
    <scope>NUCLEOTIDE SEQUENCE [LARGE SCALE GENOMIC DNA]</scope>
    <source>
        <strain evidence="2 3">QMT-28</strain>
    </source>
</reference>
<dbReference type="GO" id="GO:0006355">
    <property type="term" value="P:regulation of DNA-templated transcription"/>
    <property type="evidence" value="ECO:0007669"/>
    <property type="project" value="InterPro"/>
</dbReference>
<keyword evidence="3" id="KW-1185">Reference proteome</keyword>
<accession>A0A5Q0LNF9</accession>
<dbReference type="CDD" id="cd06170">
    <property type="entry name" value="LuxR_C_like"/>
    <property type="match status" value="1"/>
</dbReference>
<name>A0A5Q0LNF9_9ACTN</name>
<dbReference type="KEGG" id="sfy:GFH48_36415"/>
<protein>
    <submittedName>
        <fullName evidence="2">LuxR family transcriptional regulator</fullName>
    </submittedName>
</protein>
<dbReference type="Gene3D" id="1.10.10.10">
    <property type="entry name" value="Winged helix-like DNA-binding domain superfamily/Winged helix DNA-binding domain"/>
    <property type="match status" value="1"/>
</dbReference>